<protein>
    <submittedName>
        <fullName evidence="2">Metallophosphoesterase</fullName>
    </submittedName>
</protein>
<proteinExistence type="predicted"/>
<dbReference type="SUPFAM" id="SSF56300">
    <property type="entry name" value="Metallo-dependent phosphatases"/>
    <property type="match status" value="1"/>
</dbReference>
<dbReference type="AlphaFoldDB" id="A0A7S9DB57"/>
<reference evidence="2 3" key="1">
    <citation type="submission" date="2020-09" db="EMBL/GenBank/DDBJ databases">
        <title>Complete genomes of bradyrhizobia occurring on native shrubby legumes in Australia.</title>
        <authorList>
            <person name="Lafay B."/>
        </authorList>
    </citation>
    <scope>NUCLEOTIDE SEQUENCE [LARGE SCALE GENOMIC DNA]</scope>
    <source>
        <strain evidence="2 3">BDV5040</strain>
    </source>
</reference>
<accession>A0A7S9DB57</accession>
<dbReference type="InterPro" id="IPR004843">
    <property type="entry name" value="Calcineurin-like_PHP"/>
</dbReference>
<dbReference type="Pfam" id="PF00149">
    <property type="entry name" value="Metallophos"/>
    <property type="match status" value="1"/>
</dbReference>
<evidence type="ECO:0000259" key="1">
    <source>
        <dbReference type="Pfam" id="PF00149"/>
    </source>
</evidence>
<keyword evidence="3" id="KW-1185">Reference proteome</keyword>
<sequence>MPGSLFATSDLHSSFSENRRIIDQMRPESRDDWLIVAGDVDDTFSKIEKTLSLLRSRYAKVIWTPGNHDLWTLRDDPVQLRGVARYQALVQMCRDNDILTPEDEYAIWPDESGPVTIVPLFLLYDHSWLAPGTRTKRESLQYAYQTGIVCADEMLLHPSPYPDRESWCSARLSEAESRLLALGPDVKTVLVGHWPLIRQPTQALRFPEFAQWCGTTRTADWHIRFRASVVVYGHLHIPRTAYYDGVRFEEVSVGYPREWSKRSKPPMPRKVLPA</sequence>
<dbReference type="GO" id="GO:0016787">
    <property type="term" value="F:hydrolase activity"/>
    <property type="evidence" value="ECO:0007669"/>
    <property type="project" value="InterPro"/>
</dbReference>
<dbReference type="CDD" id="cd00838">
    <property type="entry name" value="MPP_superfamily"/>
    <property type="match status" value="1"/>
</dbReference>
<evidence type="ECO:0000313" key="3">
    <source>
        <dbReference type="Proteomes" id="UP000594621"/>
    </source>
</evidence>
<organism evidence="2 3">
    <name type="scientific">Bradyrhizobium commune</name>
    <dbReference type="NCBI Taxonomy" id="83627"/>
    <lineage>
        <taxon>Bacteria</taxon>
        <taxon>Pseudomonadati</taxon>
        <taxon>Pseudomonadota</taxon>
        <taxon>Alphaproteobacteria</taxon>
        <taxon>Hyphomicrobiales</taxon>
        <taxon>Nitrobacteraceae</taxon>
        <taxon>Bradyrhizobium</taxon>
    </lineage>
</organism>
<feature type="domain" description="Calcineurin-like phosphoesterase" evidence="1">
    <location>
        <begin position="7"/>
        <end position="238"/>
    </location>
</feature>
<dbReference type="RefSeq" id="WP_195803998.1">
    <property type="nucleotide sequence ID" value="NZ_CP061379.1"/>
</dbReference>
<dbReference type="PANTHER" id="PTHR36492:SF2">
    <property type="entry name" value="[ACYL-CARRIER-PROTEIN] PHOSPHODIESTERASE PPTH"/>
    <property type="match status" value="1"/>
</dbReference>
<evidence type="ECO:0000313" key="2">
    <source>
        <dbReference type="EMBL" id="QPF94522.1"/>
    </source>
</evidence>
<dbReference type="EMBL" id="CP061379">
    <property type="protein sequence ID" value="QPF94522.1"/>
    <property type="molecule type" value="Genomic_DNA"/>
</dbReference>
<dbReference type="PANTHER" id="PTHR36492">
    <property type="match status" value="1"/>
</dbReference>
<dbReference type="InterPro" id="IPR052963">
    <property type="entry name" value="Pantetheine_PDE"/>
</dbReference>
<dbReference type="KEGG" id="bcou:IC761_15135"/>
<dbReference type="Proteomes" id="UP000594621">
    <property type="component" value="Chromosome"/>
</dbReference>
<dbReference type="InterPro" id="IPR029052">
    <property type="entry name" value="Metallo-depent_PP-like"/>
</dbReference>
<name>A0A7S9DB57_9BRAD</name>
<dbReference type="Gene3D" id="3.60.21.10">
    <property type="match status" value="1"/>
</dbReference>
<gene>
    <name evidence="2" type="ORF">IC761_15135</name>
</gene>